<dbReference type="Proteomes" id="UP000467260">
    <property type="component" value="Chromosome"/>
</dbReference>
<evidence type="ECO:0000313" key="3">
    <source>
        <dbReference type="Proteomes" id="UP000467260"/>
    </source>
</evidence>
<name>A0A7I7X1F4_9MYCO</name>
<dbReference type="EMBL" id="AP022609">
    <property type="protein sequence ID" value="BBZ23504.1"/>
    <property type="molecule type" value="Genomic_DNA"/>
</dbReference>
<dbReference type="KEGG" id="mhib:MHIB_19220"/>
<organism evidence="2 3">
    <name type="scientific">Mycolicibacter hiberniae</name>
    <dbReference type="NCBI Taxonomy" id="29314"/>
    <lineage>
        <taxon>Bacteria</taxon>
        <taxon>Bacillati</taxon>
        <taxon>Actinomycetota</taxon>
        <taxon>Actinomycetes</taxon>
        <taxon>Mycobacteriales</taxon>
        <taxon>Mycobacteriaceae</taxon>
        <taxon>Mycolicibacter</taxon>
    </lineage>
</organism>
<dbReference type="InterPro" id="IPR020835">
    <property type="entry name" value="Catalase_sf"/>
</dbReference>
<feature type="region of interest" description="Disordered" evidence="1">
    <location>
        <begin position="215"/>
        <end position="238"/>
    </location>
</feature>
<protein>
    <submittedName>
        <fullName evidence="2">Uncharacterized protein</fullName>
    </submittedName>
</protein>
<dbReference type="RefSeq" id="WP_085134463.1">
    <property type="nucleotide sequence ID" value="NZ_AP022609.1"/>
</dbReference>
<evidence type="ECO:0000256" key="1">
    <source>
        <dbReference type="SAM" id="MobiDB-lite"/>
    </source>
</evidence>
<gene>
    <name evidence="2" type="ORF">MHIB_19220</name>
</gene>
<reference evidence="2 3" key="1">
    <citation type="journal article" date="2019" name="Emerg. Microbes Infect.">
        <title>Comprehensive subspecies identification of 175 nontuberculous mycobacteria species based on 7547 genomic profiles.</title>
        <authorList>
            <person name="Matsumoto Y."/>
            <person name="Kinjo T."/>
            <person name="Motooka D."/>
            <person name="Nabeya D."/>
            <person name="Jung N."/>
            <person name="Uechi K."/>
            <person name="Horii T."/>
            <person name="Iida T."/>
            <person name="Fujita J."/>
            <person name="Nakamura S."/>
        </authorList>
    </citation>
    <scope>NUCLEOTIDE SEQUENCE [LARGE SCALE GENOMIC DNA]</scope>
    <source>
        <strain evidence="2 3">JCM 13571</strain>
    </source>
</reference>
<evidence type="ECO:0000313" key="2">
    <source>
        <dbReference type="EMBL" id="BBZ23504.1"/>
    </source>
</evidence>
<dbReference type="SUPFAM" id="SSF56634">
    <property type="entry name" value="Heme-dependent catalase-like"/>
    <property type="match status" value="1"/>
</dbReference>
<keyword evidence="3" id="KW-1185">Reference proteome</keyword>
<sequence>MIAGELFRRGAALRQRRFFHPDGVLATGVLERHAPTGVGLPVPSATVVARISKAAGTPGALPDAVGLALRIPASAPDHRCWDILLASASSGIVGRALGIRPALRWSGLTMTSLQPLSYREQTWWLRARLNTPIDGRGLSLRNVRQQLDGGQIRFELEQARGTAGFHPLAHLVLTGLEGTGDAGHDVSFDPTVNTAPGVELRPRWLTRLRADAYRASREGRAATSPTPPPPAVAGPRDR</sequence>
<dbReference type="GO" id="GO:0020037">
    <property type="term" value="F:heme binding"/>
    <property type="evidence" value="ECO:0007669"/>
    <property type="project" value="InterPro"/>
</dbReference>
<proteinExistence type="predicted"/>
<dbReference type="AlphaFoldDB" id="A0A7I7X1F4"/>
<dbReference type="OrthoDB" id="3368165at2"/>
<accession>A0A7I7X1F4</accession>